<evidence type="ECO:0008006" key="4">
    <source>
        <dbReference type="Google" id="ProtNLM"/>
    </source>
</evidence>
<dbReference type="EMBL" id="OX597818">
    <property type="protein sequence ID" value="CAI9722956.1"/>
    <property type="molecule type" value="Genomic_DNA"/>
</dbReference>
<keyword evidence="1" id="KW-0732">Signal</keyword>
<accession>A0AA36AVA4</accession>
<name>A0AA36AVA4_OCTVU</name>
<sequence>MSNKMALRLTLLIALLAIGPAIPMVIYSKLVVLNIPAIQLDKILCGEEWPSETYIAQRSANEIRNKMRCIVCLHHSYHMKYKFRFNSHVIHIKTKSNRFMIQGLKLTTDISFRSVKLDLKLLIIKKKSM</sequence>
<feature type="chain" id="PRO_5041328700" description="Secreted protein" evidence="1">
    <location>
        <begin position="22"/>
        <end position="129"/>
    </location>
</feature>
<feature type="signal peptide" evidence="1">
    <location>
        <begin position="1"/>
        <end position="21"/>
    </location>
</feature>
<evidence type="ECO:0000256" key="1">
    <source>
        <dbReference type="SAM" id="SignalP"/>
    </source>
</evidence>
<evidence type="ECO:0000313" key="2">
    <source>
        <dbReference type="EMBL" id="CAI9722956.1"/>
    </source>
</evidence>
<protein>
    <recommendedName>
        <fullName evidence="4">Secreted protein</fullName>
    </recommendedName>
</protein>
<gene>
    <name evidence="2" type="ORF">OCTVUL_1B004168</name>
</gene>
<reference evidence="2" key="1">
    <citation type="submission" date="2023-08" db="EMBL/GenBank/DDBJ databases">
        <authorList>
            <person name="Alioto T."/>
            <person name="Alioto T."/>
            <person name="Gomez Garrido J."/>
        </authorList>
    </citation>
    <scope>NUCLEOTIDE SEQUENCE</scope>
</reference>
<organism evidence="2 3">
    <name type="scientific">Octopus vulgaris</name>
    <name type="common">Common octopus</name>
    <dbReference type="NCBI Taxonomy" id="6645"/>
    <lineage>
        <taxon>Eukaryota</taxon>
        <taxon>Metazoa</taxon>
        <taxon>Spiralia</taxon>
        <taxon>Lophotrochozoa</taxon>
        <taxon>Mollusca</taxon>
        <taxon>Cephalopoda</taxon>
        <taxon>Coleoidea</taxon>
        <taxon>Octopodiformes</taxon>
        <taxon>Octopoda</taxon>
        <taxon>Incirrata</taxon>
        <taxon>Octopodidae</taxon>
        <taxon>Octopus</taxon>
    </lineage>
</organism>
<dbReference type="AlphaFoldDB" id="A0AA36AVA4"/>
<proteinExistence type="predicted"/>
<dbReference type="Proteomes" id="UP001162480">
    <property type="component" value="Chromosome 5"/>
</dbReference>
<keyword evidence="3" id="KW-1185">Reference proteome</keyword>
<evidence type="ECO:0000313" key="3">
    <source>
        <dbReference type="Proteomes" id="UP001162480"/>
    </source>
</evidence>